<dbReference type="InterPro" id="IPR003439">
    <property type="entry name" value="ABC_transporter-like_ATP-bd"/>
</dbReference>
<reference evidence="8" key="1">
    <citation type="journal article" date="2019" name="Int. J. Syst. Evol. Microbiol.">
        <title>The Global Catalogue of Microorganisms (GCM) 10K type strain sequencing project: providing services to taxonomists for standard genome sequencing and annotation.</title>
        <authorList>
            <consortium name="The Broad Institute Genomics Platform"/>
            <consortium name="The Broad Institute Genome Sequencing Center for Infectious Disease"/>
            <person name="Wu L."/>
            <person name="Ma J."/>
        </authorList>
    </citation>
    <scope>NUCLEOTIDE SEQUENCE [LARGE SCALE GENOMIC DNA]</scope>
    <source>
        <strain evidence="8">KCTC 33576</strain>
    </source>
</reference>
<organism evidence="7 8">
    <name type="scientific">Populibacterium corticicola</name>
    <dbReference type="NCBI Taxonomy" id="1812826"/>
    <lineage>
        <taxon>Bacteria</taxon>
        <taxon>Bacillati</taxon>
        <taxon>Actinomycetota</taxon>
        <taxon>Actinomycetes</taxon>
        <taxon>Micrococcales</taxon>
        <taxon>Jonesiaceae</taxon>
        <taxon>Populibacterium</taxon>
    </lineage>
</organism>
<dbReference type="Pfam" id="PF00005">
    <property type="entry name" value="ABC_tran"/>
    <property type="match status" value="2"/>
</dbReference>
<evidence type="ECO:0000256" key="3">
    <source>
        <dbReference type="ARBA" id="ARBA00022741"/>
    </source>
</evidence>
<dbReference type="InterPro" id="IPR003593">
    <property type="entry name" value="AAA+_ATPase"/>
</dbReference>
<feature type="region of interest" description="Disordered" evidence="5">
    <location>
        <begin position="331"/>
        <end position="358"/>
    </location>
</feature>
<dbReference type="EMBL" id="JBHUOP010000002">
    <property type="protein sequence ID" value="MFD2840257.1"/>
    <property type="molecule type" value="Genomic_DNA"/>
</dbReference>
<evidence type="ECO:0000313" key="7">
    <source>
        <dbReference type="EMBL" id="MFD2840257.1"/>
    </source>
</evidence>
<gene>
    <name evidence="7" type="ORF">ACFSYH_06700</name>
</gene>
<comment type="caution">
    <text evidence="7">The sequence shown here is derived from an EMBL/GenBank/DDBJ whole genome shotgun (WGS) entry which is preliminary data.</text>
</comment>
<dbReference type="PROSITE" id="PS50893">
    <property type="entry name" value="ABC_TRANSPORTER_2"/>
    <property type="match status" value="2"/>
</dbReference>
<evidence type="ECO:0000259" key="6">
    <source>
        <dbReference type="PROSITE" id="PS50893"/>
    </source>
</evidence>
<evidence type="ECO:0000256" key="2">
    <source>
        <dbReference type="ARBA" id="ARBA00022448"/>
    </source>
</evidence>
<sequence length="655" mass="68845">MTSAPVIRYESVTIRFPEPPHTGHPPERAVQGHGEGSSASSKQRAIGPLNFTISAGEKVLLLGPSGCGKSTILRAMTGAIPHAIHAEVSGTIEVLGRDMALTTPSACAANMGLVQQDPWASVCLPVVEDDVAFPLENAAVPPAQISSRVAAAAEKANVTDLLTRKAATLSGGQLQRSALATAVVLDPDILILDEPTSMLDSAGIATVTAAIAQTMHADTCAIIVEHRLDEIAEAFGPSLLPTRWIVCGEDGTIVWDGNPATIDASTARHLVESGCWLPLDTELLGVFGVEGGLDNAEVCSLLATATQPDSARSPATMPGLSPVLVRDLAVTPQPLPRRRSRSSRKQGRNDAGPTPVLEHLNFDLNPGKLTALVGENGCGKTTLLRTLAGVHQPLSGTVGAADNQPTWAGLIFQNPEHQFMANTVRAELAYGLPPEATSVVDELLELFALAEHCEQSPFSLSGGQKRRLSLAAVIAHDYDLILADEPTFGLDKHGAMSVLRSLRDYCARGKTAVMASHDMRAVATYADRVLVVGQGRLLADVTPWELFTDASLCKAAGLRVPTIVDWCAQRTTDSVELSARLRALDALGMKRSADPRLEPLVGVASGVMGWGGMSPNATSSQDANSHSRAHGGVALAELSLRETTSDRMTPSGGTQ</sequence>
<keyword evidence="8" id="KW-1185">Reference proteome</keyword>
<dbReference type="PROSITE" id="PS00211">
    <property type="entry name" value="ABC_TRANSPORTER_1"/>
    <property type="match status" value="1"/>
</dbReference>
<comment type="similarity">
    <text evidence="1">Belongs to the ABC transporter superfamily.</text>
</comment>
<proteinExistence type="inferred from homology"/>
<accession>A0ABW5XEI1</accession>
<evidence type="ECO:0000256" key="5">
    <source>
        <dbReference type="SAM" id="MobiDB-lite"/>
    </source>
</evidence>
<feature type="domain" description="ABC transporter" evidence="6">
    <location>
        <begin position="7"/>
        <end position="275"/>
    </location>
</feature>
<dbReference type="RefSeq" id="WP_377466047.1">
    <property type="nucleotide sequence ID" value="NZ_JBHUOP010000002.1"/>
</dbReference>
<dbReference type="Proteomes" id="UP001597391">
    <property type="component" value="Unassembled WGS sequence"/>
</dbReference>
<name>A0ABW5XEI1_9MICO</name>
<evidence type="ECO:0000256" key="1">
    <source>
        <dbReference type="ARBA" id="ARBA00005417"/>
    </source>
</evidence>
<dbReference type="SMART" id="SM00382">
    <property type="entry name" value="AAA"/>
    <property type="match status" value="2"/>
</dbReference>
<dbReference type="InterPro" id="IPR050095">
    <property type="entry name" value="ECF_ABC_transporter_ATP-bd"/>
</dbReference>
<feature type="region of interest" description="Disordered" evidence="5">
    <location>
        <begin position="15"/>
        <end position="43"/>
    </location>
</feature>
<feature type="compositionally biased region" description="Basic residues" evidence="5">
    <location>
        <begin position="336"/>
        <end position="346"/>
    </location>
</feature>
<dbReference type="SUPFAM" id="SSF52540">
    <property type="entry name" value="P-loop containing nucleoside triphosphate hydrolases"/>
    <property type="match status" value="2"/>
</dbReference>
<dbReference type="Gene3D" id="3.40.50.300">
    <property type="entry name" value="P-loop containing nucleotide triphosphate hydrolases"/>
    <property type="match status" value="2"/>
</dbReference>
<dbReference type="PANTHER" id="PTHR43553">
    <property type="entry name" value="HEAVY METAL TRANSPORTER"/>
    <property type="match status" value="1"/>
</dbReference>
<protein>
    <submittedName>
        <fullName evidence="7">ABC transporter ATP-binding protein</fullName>
    </submittedName>
</protein>
<dbReference type="GO" id="GO:0005524">
    <property type="term" value="F:ATP binding"/>
    <property type="evidence" value="ECO:0007669"/>
    <property type="project" value="UniProtKB-KW"/>
</dbReference>
<keyword evidence="2" id="KW-0813">Transport</keyword>
<dbReference type="InterPro" id="IPR017871">
    <property type="entry name" value="ABC_transporter-like_CS"/>
</dbReference>
<keyword evidence="4 7" id="KW-0067">ATP-binding</keyword>
<feature type="domain" description="ABC transporter" evidence="6">
    <location>
        <begin position="338"/>
        <end position="559"/>
    </location>
</feature>
<evidence type="ECO:0000256" key="4">
    <source>
        <dbReference type="ARBA" id="ARBA00022840"/>
    </source>
</evidence>
<evidence type="ECO:0000313" key="8">
    <source>
        <dbReference type="Proteomes" id="UP001597391"/>
    </source>
</evidence>
<dbReference type="CDD" id="cd03225">
    <property type="entry name" value="ABC_cobalt_CbiO_domain1"/>
    <property type="match status" value="2"/>
</dbReference>
<keyword evidence="3" id="KW-0547">Nucleotide-binding</keyword>
<dbReference type="InterPro" id="IPR027417">
    <property type="entry name" value="P-loop_NTPase"/>
</dbReference>
<dbReference type="InterPro" id="IPR015856">
    <property type="entry name" value="ABC_transpr_CbiO/EcfA_su"/>
</dbReference>